<dbReference type="InterPro" id="IPR006685">
    <property type="entry name" value="MscS_channel_2nd"/>
</dbReference>
<accession>A0ABW9Z651</accession>
<evidence type="ECO:0000313" key="7">
    <source>
        <dbReference type="EMBL" id="NBL64323.1"/>
    </source>
</evidence>
<dbReference type="PANTHER" id="PTHR30221">
    <property type="entry name" value="SMALL-CONDUCTANCE MECHANOSENSITIVE CHANNEL"/>
    <property type="match status" value="1"/>
</dbReference>
<dbReference type="RefSeq" id="WP_166536146.1">
    <property type="nucleotide sequence ID" value="NZ_JAABLM010000003.1"/>
</dbReference>
<protein>
    <submittedName>
        <fullName evidence="7">Mechanosensitive ion channel</fullName>
    </submittedName>
</protein>
<feature type="transmembrane region" description="Helical" evidence="5">
    <location>
        <begin position="48"/>
        <end position="70"/>
    </location>
</feature>
<feature type="domain" description="Mechanosensitive ion channel MscS" evidence="6">
    <location>
        <begin position="96"/>
        <end position="159"/>
    </location>
</feature>
<dbReference type="PANTHER" id="PTHR30221:SF8">
    <property type="entry name" value="SMALL-CONDUCTANCE MECHANOSENSITIVE CHANNEL"/>
    <property type="match status" value="1"/>
</dbReference>
<feature type="transmembrane region" description="Helical" evidence="5">
    <location>
        <begin position="76"/>
        <end position="109"/>
    </location>
</feature>
<dbReference type="EMBL" id="JAABLM010000003">
    <property type="protein sequence ID" value="NBL64323.1"/>
    <property type="molecule type" value="Genomic_DNA"/>
</dbReference>
<evidence type="ECO:0000256" key="2">
    <source>
        <dbReference type="ARBA" id="ARBA00022692"/>
    </source>
</evidence>
<dbReference type="SUPFAM" id="SSF50182">
    <property type="entry name" value="Sm-like ribonucleoproteins"/>
    <property type="match status" value="1"/>
</dbReference>
<dbReference type="InterPro" id="IPR023408">
    <property type="entry name" value="MscS_beta-dom_sf"/>
</dbReference>
<reference evidence="8" key="1">
    <citation type="submission" date="2020-01" db="EMBL/GenBank/DDBJ databases">
        <title>Sphingomonas sp. strain CSW-10.</title>
        <authorList>
            <person name="Chen W.-M."/>
        </authorList>
    </citation>
    <scope>NUCLEOTIDE SEQUENCE [LARGE SCALE GENOMIC DNA]</scope>
    <source>
        <strain evidence="8">NST-5</strain>
    </source>
</reference>
<dbReference type="InterPro" id="IPR010920">
    <property type="entry name" value="LSM_dom_sf"/>
</dbReference>
<evidence type="ECO:0000256" key="4">
    <source>
        <dbReference type="ARBA" id="ARBA00023136"/>
    </source>
</evidence>
<dbReference type="Gene3D" id="1.10.287.1260">
    <property type="match status" value="1"/>
</dbReference>
<keyword evidence="8" id="KW-1185">Reference proteome</keyword>
<feature type="transmembrane region" description="Helical" evidence="5">
    <location>
        <begin position="6"/>
        <end position="27"/>
    </location>
</feature>
<evidence type="ECO:0000259" key="6">
    <source>
        <dbReference type="Pfam" id="PF00924"/>
    </source>
</evidence>
<gene>
    <name evidence="7" type="ORF">GV828_03795</name>
</gene>
<comment type="subcellular location">
    <subcellularLocation>
        <location evidence="1">Membrane</location>
    </subcellularLocation>
</comment>
<dbReference type="InterPro" id="IPR045275">
    <property type="entry name" value="MscS_archaea/bacteria_type"/>
</dbReference>
<organism evidence="7 8">
    <name type="scientific">Flavobacterium ichthyis</name>
    <dbReference type="NCBI Taxonomy" id="2698827"/>
    <lineage>
        <taxon>Bacteria</taxon>
        <taxon>Pseudomonadati</taxon>
        <taxon>Bacteroidota</taxon>
        <taxon>Flavobacteriia</taxon>
        <taxon>Flavobacteriales</taxon>
        <taxon>Flavobacteriaceae</taxon>
        <taxon>Flavobacterium</taxon>
    </lineage>
</organism>
<keyword evidence="4 5" id="KW-0472">Membrane</keyword>
<evidence type="ECO:0000313" key="8">
    <source>
        <dbReference type="Proteomes" id="UP000798602"/>
    </source>
</evidence>
<dbReference type="Pfam" id="PF00924">
    <property type="entry name" value="MS_channel_2nd"/>
    <property type="match status" value="1"/>
</dbReference>
<evidence type="ECO:0000256" key="1">
    <source>
        <dbReference type="ARBA" id="ARBA00004370"/>
    </source>
</evidence>
<dbReference type="Proteomes" id="UP000798602">
    <property type="component" value="Unassembled WGS sequence"/>
</dbReference>
<keyword evidence="2 5" id="KW-0812">Transmembrane</keyword>
<evidence type="ECO:0000256" key="3">
    <source>
        <dbReference type="ARBA" id="ARBA00022989"/>
    </source>
</evidence>
<dbReference type="Gene3D" id="2.30.30.60">
    <property type="match status" value="1"/>
</dbReference>
<name>A0ABW9Z651_9FLAO</name>
<proteinExistence type="predicted"/>
<keyword evidence="3 5" id="KW-1133">Transmembrane helix</keyword>
<evidence type="ECO:0000256" key="5">
    <source>
        <dbReference type="SAM" id="Phobius"/>
    </source>
</evidence>
<sequence>MSFKEFLPEIITTVLLIVAVMLIRALITNVIKKFSKRTELNENRATLITKYINIVITILMVGAITIIWGVKTEDLYIAFTTVITLIGVAFFAQWSILSNITAGIILFFAFPFKIGDTIKVHDKDFPLEAEIEDIKTFHIILRTLDGEIIVYPNNLLLQKGISILKVTQDEREFHD</sequence>
<comment type="caution">
    <text evidence="7">The sequence shown here is derived from an EMBL/GenBank/DDBJ whole genome shotgun (WGS) entry which is preliminary data.</text>
</comment>